<sequence>MSQQKILNKIPTNIITGFLGVGKTTTILNILKHKPADERWLVIVNEFGEVSIDHIAFEGTNQEQLAVKYVAGGCICCTANMPLQVTLTNAIRQIKPHRILIEPTGIAHPEALIDILQNEFLAKVIDLRATICLVNPAQLIQEKYFDDDTYQDQITLADVLLANKIDLAGEQLTHKFLEWAKSLFPPKIIIGAVEKGDIDLSWLDVEPYPNRRALYPDAHQNTETPEEKEVDFGIPPPGKPLRKESKGFGNIGCGWVFSPDEIFSKNKLLAVIDRFKDFERIKGAFRVSKSQWIFVNKTGTESLSECPIAYRKDSRAEFISSKPQLWALIEKELKTCLFNADEGKEINISPISFSKENILPKSSE</sequence>
<dbReference type="InterPro" id="IPR027417">
    <property type="entry name" value="P-loop_NTPase"/>
</dbReference>
<dbReference type="PANTHER" id="PTHR13748:SF46">
    <property type="entry name" value="ZINC CHAPERONE YEIR"/>
    <property type="match status" value="1"/>
</dbReference>
<dbReference type="STRING" id="1079859.SAMN04515674_113124"/>
<dbReference type="InterPro" id="IPR051316">
    <property type="entry name" value="Zinc-reg_GTPase_activator"/>
</dbReference>
<dbReference type="InterPro" id="IPR003495">
    <property type="entry name" value="CobW/HypB/UreG_nucleotide-bd"/>
</dbReference>
<dbReference type="PANTHER" id="PTHR13748">
    <property type="entry name" value="COBW-RELATED"/>
    <property type="match status" value="1"/>
</dbReference>
<dbReference type="Proteomes" id="UP000199306">
    <property type="component" value="Unassembled WGS sequence"/>
</dbReference>
<proteinExistence type="predicted"/>
<dbReference type="CDD" id="cd03112">
    <property type="entry name" value="CobW-like"/>
    <property type="match status" value="1"/>
</dbReference>
<evidence type="ECO:0000259" key="1">
    <source>
        <dbReference type="Pfam" id="PF02492"/>
    </source>
</evidence>
<evidence type="ECO:0000313" key="2">
    <source>
        <dbReference type="EMBL" id="SFQ26737.1"/>
    </source>
</evidence>
<organism evidence="2 3">
    <name type="scientific">Pseudarcicella hirudinis</name>
    <dbReference type="NCBI Taxonomy" id="1079859"/>
    <lineage>
        <taxon>Bacteria</taxon>
        <taxon>Pseudomonadati</taxon>
        <taxon>Bacteroidota</taxon>
        <taxon>Cytophagia</taxon>
        <taxon>Cytophagales</taxon>
        <taxon>Flectobacillaceae</taxon>
        <taxon>Pseudarcicella</taxon>
    </lineage>
</organism>
<evidence type="ECO:0000313" key="3">
    <source>
        <dbReference type="Proteomes" id="UP000199306"/>
    </source>
</evidence>
<name>A0A1I5X4Z3_9BACT</name>
<accession>A0A1I5X4Z3</accession>
<gene>
    <name evidence="2" type="ORF">SAMN04515674_113124</name>
</gene>
<dbReference type="SUPFAM" id="SSF52540">
    <property type="entry name" value="P-loop containing nucleoside triphosphate hydrolases"/>
    <property type="match status" value="1"/>
</dbReference>
<reference evidence="2 3" key="1">
    <citation type="submission" date="2016-10" db="EMBL/GenBank/DDBJ databases">
        <authorList>
            <person name="de Groot N.N."/>
        </authorList>
    </citation>
    <scope>NUCLEOTIDE SEQUENCE [LARGE SCALE GENOMIC DNA]</scope>
    <source>
        <strain evidence="3">E92,LMG 26720,CCM 7988</strain>
    </source>
</reference>
<dbReference type="AlphaFoldDB" id="A0A1I5X4Z3"/>
<keyword evidence="3" id="KW-1185">Reference proteome</keyword>
<protein>
    <submittedName>
        <fullName evidence="2">CobW/HypB/UreG, nucleotide-binding domain</fullName>
    </submittedName>
</protein>
<dbReference type="Pfam" id="PF02492">
    <property type="entry name" value="cobW"/>
    <property type="match status" value="1"/>
</dbReference>
<dbReference type="RefSeq" id="WP_092018826.1">
    <property type="nucleotide sequence ID" value="NZ_FOXH01000013.1"/>
</dbReference>
<dbReference type="Gene3D" id="3.40.50.300">
    <property type="entry name" value="P-loop containing nucleotide triphosphate hydrolases"/>
    <property type="match status" value="1"/>
</dbReference>
<dbReference type="GO" id="GO:0005737">
    <property type="term" value="C:cytoplasm"/>
    <property type="evidence" value="ECO:0007669"/>
    <property type="project" value="TreeGrafter"/>
</dbReference>
<dbReference type="OrthoDB" id="9808822at2"/>
<feature type="domain" description="CobW/HypB/UreG nucleotide-binding" evidence="1">
    <location>
        <begin position="11"/>
        <end position="183"/>
    </location>
</feature>
<dbReference type="EMBL" id="FOXH01000013">
    <property type="protein sequence ID" value="SFQ26737.1"/>
    <property type="molecule type" value="Genomic_DNA"/>
</dbReference>